<evidence type="ECO:0000313" key="2">
    <source>
        <dbReference type="Proteomes" id="UP001153292"/>
    </source>
</evidence>
<reference evidence="1" key="1">
    <citation type="submission" date="2021-12" db="EMBL/GenBank/DDBJ databases">
        <authorList>
            <person name="King R."/>
        </authorList>
    </citation>
    <scope>NUCLEOTIDE SEQUENCE</scope>
</reference>
<gene>
    <name evidence="1" type="ORF">CHILSU_LOCUS8613</name>
</gene>
<protein>
    <recommendedName>
        <fullName evidence="3">Regulatory protein zeste</fullName>
    </recommendedName>
</protein>
<evidence type="ECO:0000313" key="1">
    <source>
        <dbReference type="EMBL" id="CAH0405254.1"/>
    </source>
</evidence>
<name>A0ABN8B8G2_CHISP</name>
<sequence length="241" mass="26995">MESGSRISRPTLNQVKAVVEYMQKHPDLAKKHRYGVSPKKFKKLWLELTKIANSIDGTKKSTEGWIKFWSDKRRSIIVKKKQIEEGKIQGKLLPMEQKILDLCEGTTCSRRKSEVKEEPSNGADDDSYINNCDDSSDNFISNETIGKQINILANLVDVMGQQSSAMLQVAKAQLDHSKSLERFAEASYLQALAVDRIADTFENISSSVHEVGNALLGIGYTMNRGYPPAAPQIRQNSNIFS</sequence>
<accession>A0ABN8B8G2</accession>
<evidence type="ECO:0008006" key="3">
    <source>
        <dbReference type="Google" id="ProtNLM"/>
    </source>
</evidence>
<dbReference type="Proteomes" id="UP001153292">
    <property type="component" value="Chromosome 4"/>
</dbReference>
<proteinExistence type="predicted"/>
<keyword evidence="2" id="KW-1185">Reference proteome</keyword>
<dbReference type="EMBL" id="OU963897">
    <property type="protein sequence ID" value="CAH0405254.1"/>
    <property type="molecule type" value="Genomic_DNA"/>
</dbReference>
<organism evidence="1 2">
    <name type="scientific">Chilo suppressalis</name>
    <name type="common">Asiatic rice borer moth</name>
    <dbReference type="NCBI Taxonomy" id="168631"/>
    <lineage>
        <taxon>Eukaryota</taxon>
        <taxon>Metazoa</taxon>
        <taxon>Ecdysozoa</taxon>
        <taxon>Arthropoda</taxon>
        <taxon>Hexapoda</taxon>
        <taxon>Insecta</taxon>
        <taxon>Pterygota</taxon>
        <taxon>Neoptera</taxon>
        <taxon>Endopterygota</taxon>
        <taxon>Lepidoptera</taxon>
        <taxon>Glossata</taxon>
        <taxon>Ditrysia</taxon>
        <taxon>Pyraloidea</taxon>
        <taxon>Crambidae</taxon>
        <taxon>Crambinae</taxon>
        <taxon>Chilo</taxon>
    </lineage>
</organism>